<evidence type="ECO:0000256" key="2">
    <source>
        <dbReference type="ARBA" id="ARBA00004651"/>
    </source>
</evidence>
<proteinExistence type="predicted"/>
<keyword evidence="12" id="KW-0812">Transmembrane</keyword>
<dbReference type="Pfam" id="PF06580">
    <property type="entry name" value="His_kinase"/>
    <property type="match status" value="1"/>
</dbReference>
<dbReference type="GO" id="GO:0000155">
    <property type="term" value="F:phosphorelay sensor kinase activity"/>
    <property type="evidence" value="ECO:0007669"/>
    <property type="project" value="InterPro"/>
</dbReference>
<dbReference type="PROSITE" id="PS50109">
    <property type="entry name" value="HIS_KIN"/>
    <property type="match status" value="1"/>
</dbReference>
<sequence>MRRTQGLQFKLSLTFILILIPLVIVSLFANNYSQRIMNEQIRERTKGALQTTLAYMDQMASNMDQQTLLISSNPSIVNIWRDKRDPFVPDNLYDVHTVQQQLNSLTNINGSIKEAYILHGESGNGVSTTLGGIRWPRIKEEAWFRQAVNGVGALLMYVPGSGGGDDDSSGGGESGNGDGTNRYLKDDSLYYIRLLDVLSESPEPNVLIFAVRKTALQEVIQHLQTSADMNISLFYGDKRILETNAGAARVRGQELFTIRESGGAWSIQLEQPKAEIFKQSRRLQLFTYLTIVLSILLAMWIAWFVYIQILRPLYQLSGAFKLVKNGNLTHQIKHVRRDELGHVMDGFNQMAAAQRIMIEENYEKELRLAKSEFNLLQSQINPHFLYNTLDSIYSVAVKHGMREISDMVMNLAKFFRVSLGKGRQDFTLAETAEHLMYYIRVQQMRTAHFTADIELAEDTKGMPVLKLLLQPIVENAIIHGIEKDAMDGELRIRSRLDGRGLIVEVEDTGAGMPPARLEEIRRELGTITSKLYRLPQDSPSSRFFGLKNVKSRLKLYYGEAADLLVESEEYVGTKVTLIIPMRTEESA</sequence>
<keyword evidence="4" id="KW-1003">Cell membrane</keyword>
<evidence type="ECO:0000256" key="6">
    <source>
        <dbReference type="ARBA" id="ARBA00022679"/>
    </source>
</evidence>
<reference evidence="15 16" key="1">
    <citation type="submission" date="2022-10" db="EMBL/GenBank/DDBJ databases">
        <title>Comparative genomic analysis of Cohnella hashimotonis sp. nov., isolated from the International Space Station.</title>
        <authorList>
            <person name="Simpson A."/>
            <person name="Venkateswaran K."/>
        </authorList>
    </citation>
    <scope>NUCLEOTIDE SEQUENCE [LARGE SCALE GENOMIC DNA]</scope>
    <source>
        <strain evidence="15 16">DSM 18997</strain>
    </source>
</reference>
<dbReference type="SMART" id="SM00387">
    <property type="entry name" value="HATPase_c"/>
    <property type="match status" value="1"/>
</dbReference>
<dbReference type="InterPro" id="IPR005467">
    <property type="entry name" value="His_kinase_dom"/>
</dbReference>
<keyword evidence="16" id="KW-1185">Reference proteome</keyword>
<keyword evidence="12" id="KW-1133">Transmembrane helix</keyword>
<dbReference type="CDD" id="cd06225">
    <property type="entry name" value="HAMP"/>
    <property type="match status" value="1"/>
</dbReference>
<gene>
    <name evidence="15" type="ORF">OMP38_18890</name>
</gene>
<dbReference type="InterPro" id="IPR036890">
    <property type="entry name" value="HATPase_C_sf"/>
</dbReference>
<dbReference type="Gene3D" id="3.30.565.10">
    <property type="entry name" value="Histidine kinase-like ATPase, C-terminal domain"/>
    <property type="match status" value="1"/>
</dbReference>
<evidence type="ECO:0000256" key="5">
    <source>
        <dbReference type="ARBA" id="ARBA00022553"/>
    </source>
</evidence>
<comment type="catalytic activity">
    <reaction evidence="1">
        <text>ATP + protein L-histidine = ADP + protein N-phospho-L-histidine.</text>
        <dbReference type="EC" id="2.7.13.3"/>
    </reaction>
</comment>
<dbReference type="GO" id="GO:0005524">
    <property type="term" value="F:ATP binding"/>
    <property type="evidence" value="ECO:0007669"/>
    <property type="project" value="UniProtKB-KW"/>
</dbReference>
<feature type="domain" description="HAMP" evidence="14">
    <location>
        <begin position="307"/>
        <end position="359"/>
    </location>
</feature>
<dbReference type="Gene3D" id="6.10.340.10">
    <property type="match status" value="1"/>
</dbReference>
<protein>
    <recommendedName>
        <fullName evidence="3">histidine kinase</fullName>
        <ecNumber evidence="3">2.7.13.3</ecNumber>
    </recommendedName>
</protein>
<dbReference type="InterPro" id="IPR003660">
    <property type="entry name" value="HAMP_dom"/>
</dbReference>
<keyword evidence="11 12" id="KW-0472">Membrane</keyword>
<dbReference type="Proteomes" id="UP001153387">
    <property type="component" value="Unassembled WGS sequence"/>
</dbReference>
<dbReference type="Pfam" id="PF02518">
    <property type="entry name" value="HATPase_c"/>
    <property type="match status" value="1"/>
</dbReference>
<feature type="domain" description="Histidine kinase" evidence="13">
    <location>
        <begin position="465"/>
        <end position="583"/>
    </location>
</feature>
<dbReference type="PROSITE" id="PS50885">
    <property type="entry name" value="HAMP"/>
    <property type="match status" value="1"/>
</dbReference>
<dbReference type="GO" id="GO:0005886">
    <property type="term" value="C:plasma membrane"/>
    <property type="evidence" value="ECO:0007669"/>
    <property type="project" value="UniProtKB-SubCell"/>
</dbReference>
<dbReference type="RefSeq" id="WP_277566482.1">
    <property type="nucleotide sequence ID" value="NZ_JAPDHZ010000003.1"/>
</dbReference>
<dbReference type="PANTHER" id="PTHR34220">
    <property type="entry name" value="SENSOR HISTIDINE KINASE YPDA"/>
    <property type="match status" value="1"/>
</dbReference>
<evidence type="ECO:0000256" key="12">
    <source>
        <dbReference type="SAM" id="Phobius"/>
    </source>
</evidence>
<dbReference type="InterPro" id="IPR003594">
    <property type="entry name" value="HATPase_dom"/>
</dbReference>
<dbReference type="EC" id="2.7.13.3" evidence="3"/>
<evidence type="ECO:0000256" key="1">
    <source>
        <dbReference type="ARBA" id="ARBA00000085"/>
    </source>
</evidence>
<dbReference type="Pfam" id="PF00672">
    <property type="entry name" value="HAMP"/>
    <property type="match status" value="1"/>
</dbReference>
<evidence type="ECO:0000256" key="8">
    <source>
        <dbReference type="ARBA" id="ARBA00022777"/>
    </source>
</evidence>
<evidence type="ECO:0000256" key="3">
    <source>
        <dbReference type="ARBA" id="ARBA00012438"/>
    </source>
</evidence>
<accession>A0A9X4QNR9</accession>
<dbReference type="SMART" id="SM00304">
    <property type="entry name" value="HAMP"/>
    <property type="match status" value="1"/>
</dbReference>
<keyword evidence="7" id="KW-0547">Nucleotide-binding</keyword>
<dbReference type="InterPro" id="IPR050640">
    <property type="entry name" value="Bact_2-comp_sensor_kinase"/>
</dbReference>
<keyword evidence="10" id="KW-0902">Two-component regulatory system</keyword>
<name>A0A9X4QNR9_9BACL</name>
<dbReference type="SUPFAM" id="SSF55874">
    <property type="entry name" value="ATPase domain of HSP90 chaperone/DNA topoisomerase II/histidine kinase"/>
    <property type="match status" value="1"/>
</dbReference>
<organism evidence="15 16">
    <name type="scientific">Cohnella ginsengisoli</name>
    <dbReference type="NCBI Taxonomy" id="425004"/>
    <lineage>
        <taxon>Bacteria</taxon>
        <taxon>Bacillati</taxon>
        <taxon>Bacillota</taxon>
        <taxon>Bacilli</taxon>
        <taxon>Bacillales</taxon>
        <taxon>Paenibacillaceae</taxon>
        <taxon>Cohnella</taxon>
    </lineage>
</organism>
<evidence type="ECO:0000256" key="7">
    <source>
        <dbReference type="ARBA" id="ARBA00022741"/>
    </source>
</evidence>
<evidence type="ECO:0000256" key="9">
    <source>
        <dbReference type="ARBA" id="ARBA00022840"/>
    </source>
</evidence>
<feature type="transmembrane region" description="Helical" evidence="12">
    <location>
        <begin position="12"/>
        <end position="32"/>
    </location>
</feature>
<keyword evidence="6" id="KW-0808">Transferase</keyword>
<dbReference type="InterPro" id="IPR010559">
    <property type="entry name" value="Sig_transdc_His_kin_internal"/>
</dbReference>
<evidence type="ECO:0000256" key="4">
    <source>
        <dbReference type="ARBA" id="ARBA00022475"/>
    </source>
</evidence>
<keyword evidence="5" id="KW-0597">Phosphoprotein</keyword>
<evidence type="ECO:0000256" key="11">
    <source>
        <dbReference type="ARBA" id="ARBA00023136"/>
    </source>
</evidence>
<keyword evidence="8 15" id="KW-0418">Kinase</keyword>
<evidence type="ECO:0000256" key="10">
    <source>
        <dbReference type="ARBA" id="ARBA00023012"/>
    </source>
</evidence>
<evidence type="ECO:0000313" key="16">
    <source>
        <dbReference type="Proteomes" id="UP001153387"/>
    </source>
</evidence>
<comment type="subcellular location">
    <subcellularLocation>
        <location evidence="2">Cell membrane</location>
        <topology evidence="2">Multi-pass membrane protein</topology>
    </subcellularLocation>
</comment>
<dbReference type="AlphaFoldDB" id="A0A9X4QNR9"/>
<evidence type="ECO:0000259" key="14">
    <source>
        <dbReference type="PROSITE" id="PS50885"/>
    </source>
</evidence>
<evidence type="ECO:0000259" key="13">
    <source>
        <dbReference type="PROSITE" id="PS50109"/>
    </source>
</evidence>
<evidence type="ECO:0000313" key="15">
    <source>
        <dbReference type="EMBL" id="MDG0792712.1"/>
    </source>
</evidence>
<dbReference type="PANTHER" id="PTHR34220:SF7">
    <property type="entry name" value="SENSOR HISTIDINE KINASE YPDA"/>
    <property type="match status" value="1"/>
</dbReference>
<dbReference type="EMBL" id="JAPDHZ010000003">
    <property type="protein sequence ID" value="MDG0792712.1"/>
    <property type="molecule type" value="Genomic_DNA"/>
</dbReference>
<keyword evidence="9" id="KW-0067">ATP-binding</keyword>
<dbReference type="SUPFAM" id="SSF158472">
    <property type="entry name" value="HAMP domain-like"/>
    <property type="match status" value="1"/>
</dbReference>
<comment type="caution">
    <text evidence="15">The sequence shown here is derived from an EMBL/GenBank/DDBJ whole genome shotgun (WGS) entry which is preliminary data.</text>
</comment>
<feature type="transmembrane region" description="Helical" evidence="12">
    <location>
        <begin position="285"/>
        <end position="306"/>
    </location>
</feature>